<dbReference type="InterPro" id="IPR009010">
    <property type="entry name" value="Asp_de-COase-like_dom_sf"/>
</dbReference>
<evidence type="ECO:0000256" key="6">
    <source>
        <dbReference type="ARBA" id="ARBA00022719"/>
    </source>
</evidence>
<evidence type="ECO:0000259" key="17">
    <source>
        <dbReference type="PROSITE" id="PS51839"/>
    </source>
</evidence>
<dbReference type="GO" id="GO:0046872">
    <property type="term" value="F:metal ion binding"/>
    <property type="evidence" value="ECO:0007669"/>
    <property type="project" value="UniProtKB-UniRule"/>
</dbReference>
<dbReference type="InterPro" id="IPR050123">
    <property type="entry name" value="Prok_molybdopt-oxidoreductase"/>
</dbReference>
<dbReference type="GO" id="GO:0042773">
    <property type="term" value="P:ATP synthesis coupled electron transport"/>
    <property type="evidence" value="ECO:0007669"/>
    <property type="project" value="InterPro"/>
</dbReference>
<evidence type="ECO:0000256" key="11">
    <source>
        <dbReference type="ARBA" id="ARBA00023027"/>
    </source>
</evidence>
<evidence type="ECO:0000256" key="4">
    <source>
        <dbReference type="ARBA" id="ARBA00022485"/>
    </source>
</evidence>
<gene>
    <name evidence="18" type="primary">nuoG</name>
</gene>
<dbReference type="InterPro" id="IPR036010">
    <property type="entry name" value="2Fe-2S_ferredoxin-like_sf"/>
</dbReference>
<feature type="domain" description="2Fe-2S ferredoxin-type" evidence="15">
    <location>
        <begin position="1"/>
        <end position="100"/>
    </location>
</feature>
<protein>
    <recommendedName>
        <fullName evidence="14">NADH-quinone oxidoreductase</fullName>
        <ecNumber evidence="14">7.1.1.-</ecNumber>
    </recommendedName>
</protein>
<comment type="cofactor">
    <cofactor evidence="14">
        <name>[2Fe-2S] cluster</name>
        <dbReference type="ChEBI" id="CHEBI:190135"/>
    </cofactor>
    <text evidence="14">Binds 1 [2Fe-2S] cluster per subunit.</text>
</comment>
<dbReference type="GO" id="GO:0016651">
    <property type="term" value="F:oxidoreductase activity, acting on NAD(P)H"/>
    <property type="evidence" value="ECO:0007669"/>
    <property type="project" value="InterPro"/>
</dbReference>
<dbReference type="AlphaFoldDB" id="A4U8S2"/>
<dbReference type="EMBL" id="DQ438988">
    <property type="protein sequence ID" value="ABE03924.1"/>
    <property type="molecule type" value="Genomic_DNA"/>
</dbReference>
<dbReference type="PROSITE" id="PS00641">
    <property type="entry name" value="COMPLEX1_75K_1"/>
    <property type="match status" value="1"/>
</dbReference>
<dbReference type="GO" id="GO:0048038">
    <property type="term" value="F:quinone binding"/>
    <property type="evidence" value="ECO:0007669"/>
    <property type="project" value="UniProtKB-UniRule"/>
</dbReference>
<dbReference type="InterPro" id="IPR006656">
    <property type="entry name" value="Mopterin_OxRdtase"/>
</dbReference>
<dbReference type="CDD" id="cd02775">
    <property type="entry name" value="MopB_CT"/>
    <property type="match status" value="1"/>
</dbReference>
<comment type="cofactor">
    <cofactor evidence="1 14">
        <name>[4Fe-4S] cluster</name>
        <dbReference type="ChEBI" id="CHEBI:49883"/>
    </cofactor>
</comment>
<evidence type="ECO:0000256" key="8">
    <source>
        <dbReference type="ARBA" id="ARBA00022967"/>
    </source>
</evidence>
<comment type="function">
    <text evidence="14">NDH-1 shuttles electrons from NADH, via FMN and iron-sulfur (Fe-S) centers, to quinones in the respiratory chain. Couples the redox reaction to proton translocation (for every two electrons transferred, four hydrogen ions are translocated across the cytoplasmic membrane), and thus conserves the redox energy in a proton gradient.</text>
</comment>
<dbReference type="PROSITE" id="PS00643">
    <property type="entry name" value="COMPLEX1_75K_3"/>
    <property type="match status" value="1"/>
</dbReference>
<dbReference type="PANTHER" id="PTHR43105">
    <property type="entry name" value="RESPIRATORY NITRATE REDUCTASE"/>
    <property type="match status" value="1"/>
</dbReference>
<dbReference type="PROSITE" id="PS51839">
    <property type="entry name" value="4FE4S_HC3"/>
    <property type="match status" value="1"/>
</dbReference>
<keyword evidence="4 14" id="KW-0004">4Fe-4S</keyword>
<dbReference type="Pfam" id="PF00384">
    <property type="entry name" value="Molybdopterin"/>
    <property type="match status" value="2"/>
</dbReference>
<keyword evidence="10 14" id="KW-0411">Iron-sulfur</keyword>
<dbReference type="GO" id="GO:0016020">
    <property type="term" value="C:membrane"/>
    <property type="evidence" value="ECO:0007669"/>
    <property type="project" value="UniProtKB-SubCell"/>
</dbReference>
<proteinExistence type="inferred from homology"/>
<dbReference type="SUPFAM" id="SSF54862">
    <property type="entry name" value="4Fe-4S ferredoxins"/>
    <property type="match status" value="1"/>
</dbReference>
<dbReference type="Pfam" id="PF10588">
    <property type="entry name" value="NADH-G_4Fe-4S_3"/>
    <property type="match status" value="1"/>
</dbReference>
<evidence type="ECO:0000256" key="1">
    <source>
        <dbReference type="ARBA" id="ARBA00001966"/>
    </source>
</evidence>
<name>A4U8S2_9BACT</name>
<evidence type="ECO:0000256" key="9">
    <source>
        <dbReference type="ARBA" id="ARBA00023004"/>
    </source>
</evidence>
<dbReference type="PROSITE" id="PS51669">
    <property type="entry name" value="4FE4S_MOW_BIS_MGD"/>
    <property type="match status" value="1"/>
</dbReference>
<dbReference type="Pfam" id="PF22117">
    <property type="entry name" value="Fer4_Nqo3"/>
    <property type="match status" value="1"/>
</dbReference>
<evidence type="ECO:0000259" key="15">
    <source>
        <dbReference type="PROSITE" id="PS51085"/>
    </source>
</evidence>
<feature type="domain" description="4Fe-4S Mo/W bis-MGD-type" evidence="16">
    <location>
        <begin position="237"/>
        <end position="293"/>
    </location>
</feature>
<dbReference type="SUPFAM" id="SSF50692">
    <property type="entry name" value="ADC-like"/>
    <property type="match status" value="1"/>
</dbReference>
<evidence type="ECO:0000256" key="7">
    <source>
        <dbReference type="ARBA" id="ARBA00022723"/>
    </source>
</evidence>
<dbReference type="InterPro" id="IPR054351">
    <property type="entry name" value="NADH_UbQ_OxRdtase_ferredoxin"/>
</dbReference>
<dbReference type="GO" id="GO:0051539">
    <property type="term" value="F:4 iron, 4 sulfur cluster binding"/>
    <property type="evidence" value="ECO:0007669"/>
    <property type="project" value="UniProtKB-KW"/>
</dbReference>
<dbReference type="CDD" id="cd00207">
    <property type="entry name" value="fer2"/>
    <property type="match status" value="1"/>
</dbReference>
<dbReference type="SMART" id="SM00929">
    <property type="entry name" value="NADH-G_4Fe-4S_3"/>
    <property type="match status" value="1"/>
</dbReference>
<dbReference type="InterPro" id="IPR000283">
    <property type="entry name" value="NADH_UbQ_OxRdtase_75kDa_su_CS"/>
</dbReference>
<keyword evidence="5 14" id="KW-0001">2Fe-2S</keyword>
<evidence type="ECO:0000313" key="18">
    <source>
        <dbReference type="EMBL" id="ABE03924.1"/>
    </source>
</evidence>
<evidence type="ECO:0000256" key="14">
    <source>
        <dbReference type="RuleBase" id="RU003525"/>
    </source>
</evidence>
<keyword evidence="9 14" id="KW-0408">Iron</keyword>
<dbReference type="GO" id="GO:0051537">
    <property type="term" value="F:2 iron, 2 sulfur cluster binding"/>
    <property type="evidence" value="ECO:0007669"/>
    <property type="project" value="UniProtKB-UniRule"/>
</dbReference>
<dbReference type="SUPFAM" id="SSF53706">
    <property type="entry name" value="Formate dehydrogenase/DMSO reductase, domains 1-3"/>
    <property type="match status" value="1"/>
</dbReference>
<dbReference type="Gene3D" id="3.40.50.740">
    <property type="match status" value="1"/>
</dbReference>
<feature type="domain" description="4Fe-4S His(Cys)3-ligated-type" evidence="17">
    <location>
        <begin position="100"/>
        <end position="139"/>
    </location>
</feature>
<dbReference type="Pfam" id="PF22151">
    <property type="entry name" value="Fer4_NDSU1"/>
    <property type="match status" value="1"/>
</dbReference>
<evidence type="ECO:0000256" key="5">
    <source>
        <dbReference type="ARBA" id="ARBA00022714"/>
    </source>
</evidence>
<dbReference type="NCBIfam" id="TIGR01973">
    <property type="entry name" value="NuoG"/>
    <property type="match status" value="1"/>
</dbReference>
<reference evidence="18" key="1">
    <citation type="journal article" date="2007" name="Appl. Environ. Microbiol.">
        <title>Widespread occurrence and genomic context of unusually small polyketide synthase genes in microbial consortia associated with marine sponges.</title>
        <authorList>
            <person name="Fieseler L."/>
            <person name="Hentschel U."/>
            <person name="Grozdanov L."/>
            <person name="Schirmer A."/>
            <person name="Wen G."/>
            <person name="Platzer M."/>
            <person name="Hrvatin S."/>
            <person name="Butzke D."/>
            <person name="Zimmermann K."/>
            <person name="Piel J."/>
        </authorList>
    </citation>
    <scope>NUCLEOTIDE SEQUENCE</scope>
</reference>
<dbReference type="SUPFAM" id="SSF54292">
    <property type="entry name" value="2Fe-2S ferredoxin-like"/>
    <property type="match status" value="1"/>
</dbReference>
<dbReference type="InterPro" id="IPR019574">
    <property type="entry name" value="NADH_UbQ_OxRdtase_Gsu_4Fe4S-bd"/>
</dbReference>
<keyword evidence="12" id="KW-0472">Membrane</keyword>
<comment type="similarity">
    <text evidence="3 14">Belongs to the complex I 75 kDa subunit family.</text>
</comment>
<evidence type="ECO:0000256" key="2">
    <source>
        <dbReference type="ARBA" id="ARBA00004370"/>
    </source>
</evidence>
<dbReference type="InterPro" id="IPR001041">
    <property type="entry name" value="2Fe-2S_ferredoxin-type"/>
</dbReference>
<comment type="catalytic activity">
    <reaction evidence="13 14">
        <text>a quinone + NADH + 5 H(+)(in) = a quinol + NAD(+) + 4 H(+)(out)</text>
        <dbReference type="Rhea" id="RHEA:57888"/>
        <dbReference type="ChEBI" id="CHEBI:15378"/>
        <dbReference type="ChEBI" id="CHEBI:24646"/>
        <dbReference type="ChEBI" id="CHEBI:57540"/>
        <dbReference type="ChEBI" id="CHEBI:57945"/>
        <dbReference type="ChEBI" id="CHEBI:132124"/>
    </reaction>
</comment>
<evidence type="ECO:0000256" key="3">
    <source>
        <dbReference type="ARBA" id="ARBA00005404"/>
    </source>
</evidence>
<dbReference type="InterPro" id="IPR010228">
    <property type="entry name" value="NADH_UbQ_OxRdtase_Gsu"/>
</dbReference>
<dbReference type="PROSITE" id="PS00642">
    <property type="entry name" value="COMPLEX1_75K_2"/>
    <property type="match status" value="1"/>
</dbReference>
<keyword evidence="6 14" id="KW-0874">Quinone</keyword>
<dbReference type="PANTHER" id="PTHR43105:SF13">
    <property type="entry name" value="NADH-UBIQUINONE OXIDOREDUCTASE 75 KDA SUBUNIT, MITOCHONDRIAL"/>
    <property type="match status" value="1"/>
</dbReference>
<organism evidence="18">
    <name type="scientific">Theonella swinhoei bacterial symbiont clone pSW1H8</name>
    <dbReference type="NCBI Taxonomy" id="377638"/>
    <lineage>
        <taxon>Bacteria</taxon>
        <taxon>environmental samples</taxon>
    </lineage>
</organism>
<keyword evidence="7 14" id="KW-0479">Metal-binding</keyword>
<dbReference type="EC" id="7.1.1.-" evidence="14"/>
<dbReference type="GO" id="GO:0008137">
    <property type="term" value="F:NADH dehydrogenase (ubiquinone) activity"/>
    <property type="evidence" value="ECO:0007669"/>
    <property type="project" value="UniProtKB-UniRule"/>
</dbReference>
<accession>A4U8S2</accession>
<sequence>MRVRVDGVELELAPGTSAIDAVFAAGFDLPYFCSQEYMSPIGACRLCLARLGAPRRDRVSGDWILDEETGEPKIFYFPNLMATCTTAVIEGMVIDTRSEEVRAAQRSMMEFTLINHPLDCPVCDKGGACELQDRAYEYGSGLSRFVFDKRHQEKHHALSGLITLDRERCIHCKRCVRYFEEVPGDEVLDFIERGGHTYIGNVEAGLPSNFSGNITDICPVGALLDTTSRFRGRNWEYDQTRTTSLDDASGSAIVVDARTGRIERIRAGLHPELNKSWIDDGIRFGHEYTGAADRIGTPLLRKGGELTPVTWDEAVGFVASELRGLGGKDVGVAIRADATLEEGVAALALADQLKTGQVDHYPRAPASVIPAGPRATLDDVARADALLVVADVTEEVPAVDLRIKDALKGVAPPELLPHGVPIADLRLQERMVRERDRLAVAAPYRTDLMRHAGLAAIYRAGREAGLFGALTALATGGELPADGLEGLGLERAAAESLVERLAAAERPVIICGGLVLADRAAATAAAGLAELVGARLLLLGPMANSFGLELIGVLPSHGRYSYPAMIEAKALILSGLDPAQAPGAARALAGARLLVVHDLFLTETARRAQVVLPARSGYGKEGTVINLEGRLLPVRPVPVESGQAEDFTGLVRRLGEALAVRLEGRSARSARRVLRKRFEFDLEELPDEGLLDWPAAPARQVAAAERRPEGNAVLTRSMVRPEYLGRNPHLAAVTGGVLFRINPADAAGYGLREGDQIRIGVGGFRRRVTVRLSDALPGGLVQLPSLPDQPPGLAVADLASIEVERAALELV</sequence>
<dbReference type="FunFam" id="3.10.20.740:FF:000004">
    <property type="entry name" value="NADH-quinone oxidoreductase"/>
    <property type="match status" value="1"/>
</dbReference>
<dbReference type="InterPro" id="IPR006963">
    <property type="entry name" value="Mopterin_OxRdtase_4Fe-4S_dom"/>
</dbReference>
<evidence type="ECO:0000259" key="16">
    <source>
        <dbReference type="PROSITE" id="PS51669"/>
    </source>
</evidence>
<comment type="subcellular location">
    <subcellularLocation>
        <location evidence="2">Membrane</location>
    </subcellularLocation>
</comment>
<evidence type="ECO:0000256" key="13">
    <source>
        <dbReference type="ARBA" id="ARBA00047712"/>
    </source>
</evidence>
<dbReference type="PROSITE" id="PS51085">
    <property type="entry name" value="2FE2S_FER_2"/>
    <property type="match status" value="1"/>
</dbReference>
<dbReference type="Gene3D" id="3.30.70.20">
    <property type="match status" value="1"/>
</dbReference>
<keyword evidence="11 14" id="KW-0520">NAD</keyword>
<keyword evidence="8 14" id="KW-1278">Translocase</keyword>
<evidence type="ECO:0000256" key="12">
    <source>
        <dbReference type="ARBA" id="ARBA00023136"/>
    </source>
</evidence>
<dbReference type="Gene3D" id="3.30.200.210">
    <property type="match status" value="1"/>
</dbReference>
<dbReference type="Pfam" id="PF13510">
    <property type="entry name" value="Fer2_4"/>
    <property type="match status" value="1"/>
</dbReference>
<dbReference type="Gene3D" id="3.10.20.740">
    <property type="match status" value="1"/>
</dbReference>
<evidence type="ECO:0000256" key="10">
    <source>
        <dbReference type="ARBA" id="ARBA00023014"/>
    </source>
</evidence>